<proteinExistence type="predicted"/>
<protein>
    <recommendedName>
        <fullName evidence="5">RING-type domain-containing protein</fullName>
    </recommendedName>
</protein>
<accession>A0ABD1RMQ6</accession>
<evidence type="ECO:0000313" key="7">
    <source>
        <dbReference type="Proteomes" id="UP001604277"/>
    </source>
</evidence>
<feature type="domain" description="RING-type" evidence="5">
    <location>
        <begin position="84"/>
        <end position="125"/>
    </location>
</feature>
<dbReference type="SUPFAM" id="SSF57850">
    <property type="entry name" value="RING/U-box"/>
    <property type="match status" value="1"/>
</dbReference>
<keyword evidence="7" id="KW-1185">Reference proteome</keyword>
<dbReference type="GO" id="GO:0008270">
    <property type="term" value="F:zinc ion binding"/>
    <property type="evidence" value="ECO:0007669"/>
    <property type="project" value="UniProtKB-KW"/>
</dbReference>
<dbReference type="InterPro" id="IPR001841">
    <property type="entry name" value="Znf_RING"/>
</dbReference>
<gene>
    <name evidence="6" type="ORF">Fot_41671</name>
</gene>
<keyword evidence="1" id="KW-0479">Metal-binding</keyword>
<dbReference type="AlphaFoldDB" id="A0ABD1RMQ6"/>
<keyword evidence="2 4" id="KW-0863">Zinc-finger</keyword>
<dbReference type="Proteomes" id="UP001604277">
    <property type="component" value="Unassembled WGS sequence"/>
</dbReference>
<dbReference type="SMART" id="SM00184">
    <property type="entry name" value="RING"/>
    <property type="match status" value="1"/>
</dbReference>
<dbReference type="EMBL" id="JBFOLJ010000012">
    <property type="protein sequence ID" value="KAL2488379.1"/>
    <property type="molecule type" value="Genomic_DNA"/>
</dbReference>
<dbReference type="Gene3D" id="3.30.40.10">
    <property type="entry name" value="Zinc/RING finger domain, C3HC4 (zinc finger)"/>
    <property type="match status" value="1"/>
</dbReference>
<dbReference type="PANTHER" id="PTHR45931">
    <property type="entry name" value="SI:CH211-59O9.10"/>
    <property type="match status" value="1"/>
</dbReference>
<evidence type="ECO:0000313" key="6">
    <source>
        <dbReference type="EMBL" id="KAL2488379.1"/>
    </source>
</evidence>
<evidence type="ECO:0000256" key="1">
    <source>
        <dbReference type="ARBA" id="ARBA00022723"/>
    </source>
</evidence>
<sequence>MKTDLSNVGHRIFSMVVSTQVYTVQQEDETIDSARERAITPSRLHERLGDCLIYQLQHRSEKLSYIKPLKKLKIEVDNSGQEECYICLDKPCVGEEISILPCLHAYHSKCIIRWLELSILCPLCRKPVDANNLCLKTSLEILCMNN</sequence>
<dbReference type="PROSITE" id="PS50089">
    <property type="entry name" value="ZF_RING_2"/>
    <property type="match status" value="1"/>
</dbReference>
<comment type="caution">
    <text evidence="6">The sequence shown here is derived from an EMBL/GenBank/DDBJ whole genome shotgun (WGS) entry which is preliminary data.</text>
</comment>
<dbReference type="PANTHER" id="PTHR45931:SF3">
    <property type="entry name" value="RING ZINC FINGER-CONTAINING PROTEIN"/>
    <property type="match status" value="1"/>
</dbReference>
<name>A0ABD1RMQ6_9LAMI</name>
<reference evidence="7" key="1">
    <citation type="submission" date="2024-07" db="EMBL/GenBank/DDBJ databases">
        <title>Two chromosome-level genome assemblies of Korean endemic species Abeliophyllum distichum and Forsythia ovata (Oleaceae).</title>
        <authorList>
            <person name="Jang H."/>
        </authorList>
    </citation>
    <scope>NUCLEOTIDE SEQUENCE [LARGE SCALE GENOMIC DNA]</scope>
</reference>
<evidence type="ECO:0000259" key="5">
    <source>
        <dbReference type="PROSITE" id="PS50089"/>
    </source>
</evidence>
<dbReference type="InterPro" id="IPR013083">
    <property type="entry name" value="Znf_RING/FYVE/PHD"/>
</dbReference>
<organism evidence="6 7">
    <name type="scientific">Forsythia ovata</name>
    <dbReference type="NCBI Taxonomy" id="205694"/>
    <lineage>
        <taxon>Eukaryota</taxon>
        <taxon>Viridiplantae</taxon>
        <taxon>Streptophyta</taxon>
        <taxon>Embryophyta</taxon>
        <taxon>Tracheophyta</taxon>
        <taxon>Spermatophyta</taxon>
        <taxon>Magnoliopsida</taxon>
        <taxon>eudicotyledons</taxon>
        <taxon>Gunneridae</taxon>
        <taxon>Pentapetalae</taxon>
        <taxon>asterids</taxon>
        <taxon>lamiids</taxon>
        <taxon>Lamiales</taxon>
        <taxon>Oleaceae</taxon>
        <taxon>Forsythieae</taxon>
        <taxon>Forsythia</taxon>
    </lineage>
</organism>
<evidence type="ECO:0000256" key="3">
    <source>
        <dbReference type="ARBA" id="ARBA00022833"/>
    </source>
</evidence>
<dbReference type="InterPro" id="IPR051834">
    <property type="entry name" value="RING_finger_E3_ligase"/>
</dbReference>
<evidence type="ECO:0000256" key="2">
    <source>
        <dbReference type="ARBA" id="ARBA00022771"/>
    </source>
</evidence>
<keyword evidence="3" id="KW-0862">Zinc</keyword>
<dbReference type="Pfam" id="PF13639">
    <property type="entry name" value="zf-RING_2"/>
    <property type="match status" value="1"/>
</dbReference>
<evidence type="ECO:0000256" key="4">
    <source>
        <dbReference type="PROSITE-ProRule" id="PRU00175"/>
    </source>
</evidence>